<dbReference type="InterPro" id="IPR009057">
    <property type="entry name" value="Homeodomain-like_sf"/>
</dbReference>
<dbReference type="InterPro" id="IPR050959">
    <property type="entry name" value="MarA-like"/>
</dbReference>
<comment type="caution">
    <text evidence="5">The sequence shown here is derived from an EMBL/GenBank/DDBJ whole genome shotgun (WGS) entry which is preliminary data.</text>
</comment>
<dbReference type="SUPFAM" id="SSF55136">
    <property type="entry name" value="Probable bacterial effector-binding domain"/>
    <property type="match status" value="1"/>
</dbReference>
<dbReference type="InterPro" id="IPR020449">
    <property type="entry name" value="Tscrpt_reg_AraC-type_HTH"/>
</dbReference>
<gene>
    <name evidence="5" type="ORF">K340107D12_28740</name>
</gene>
<keyword evidence="6" id="KW-1185">Reference proteome</keyword>
<dbReference type="Gene3D" id="1.10.10.60">
    <property type="entry name" value="Homeodomain-like"/>
    <property type="match status" value="2"/>
</dbReference>
<evidence type="ECO:0000256" key="1">
    <source>
        <dbReference type="ARBA" id="ARBA00023015"/>
    </source>
</evidence>
<evidence type="ECO:0000313" key="5">
    <source>
        <dbReference type="EMBL" id="GAA6500058.1"/>
    </source>
</evidence>
<dbReference type="InterPro" id="IPR018060">
    <property type="entry name" value="HTH_AraC"/>
</dbReference>
<evidence type="ECO:0000259" key="4">
    <source>
        <dbReference type="PROSITE" id="PS01124"/>
    </source>
</evidence>
<dbReference type="InterPro" id="IPR010499">
    <property type="entry name" value="AraC_E-bd"/>
</dbReference>
<dbReference type="Proteomes" id="UP001600941">
    <property type="component" value="Unassembled WGS sequence"/>
</dbReference>
<dbReference type="PROSITE" id="PS00041">
    <property type="entry name" value="HTH_ARAC_FAMILY_1"/>
    <property type="match status" value="1"/>
</dbReference>
<dbReference type="Pfam" id="PF14526">
    <property type="entry name" value="Cass2"/>
    <property type="match status" value="1"/>
</dbReference>
<sequence>MHAWEAIQNTVDYIEAHIKEDISAERLSEIAGLSPFYFQRLFKRLVNRTVQEYVKLRRLALVIAELEKDQQRILDIALDYGFSSHANFTRAFKSTYGLTPEEYRDRRPLLNTFLKPEISMSYTMIDEGVPLLAGNIVLEINRKTLNEPETYLGFETKVKIEDQIPAGESTGVDIPGQLWKQYHKEKERFAEYLNPDVELGMSYRPDPQRGEFTYFAGGLASQKEIPEGMVKEVLPPGEYVVCGIEAESFEELVTKALYQAGKYLFGTWLPNHKLVTQPFSAEKYFKNMDGIYYMEVWVIPAAIE</sequence>
<evidence type="ECO:0000256" key="3">
    <source>
        <dbReference type="ARBA" id="ARBA00023163"/>
    </source>
</evidence>
<dbReference type="RefSeq" id="WP_103732572.1">
    <property type="nucleotide sequence ID" value="NZ_AP031413.1"/>
</dbReference>
<keyword evidence="2" id="KW-0238">DNA-binding</keyword>
<dbReference type="SMART" id="SM00871">
    <property type="entry name" value="AraC_E_bind"/>
    <property type="match status" value="1"/>
</dbReference>
<dbReference type="Pfam" id="PF12833">
    <property type="entry name" value="HTH_18"/>
    <property type="match status" value="1"/>
</dbReference>
<dbReference type="InterPro" id="IPR029441">
    <property type="entry name" value="Cass2"/>
</dbReference>
<proteinExistence type="predicted"/>
<feature type="domain" description="HTH araC/xylS-type" evidence="4">
    <location>
        <begin position="8"/>
        <end position="106"/>
    </location>
</feature>
<dbReference type="PRINTS" id="PR00032">
    <property type="entry name" value="HTHARAC"/>
</dbReference>
<keyword evidence="3" id="KW-0804">Transcription</keyword>
<dbReference type="InterPro" id="IPR011256">
    <property type="entry name" value="Reg_factor_effector_dom_sf"/>
</dbReference>
<dbReference type="PANTHER" id="PTHR47504:SF5">
    <property type="entry name" value="RIGHT ORIGIN-BINDING PROTEIN"/>
    <property type="match status" value="1"/>
</dbReference>
<dbReference type="SUPFAM" id="SSF46689">
    <property type="entry name" value="Homeodomain-like"/>
    <property type="match status" value="2"/>
</dbReference>
<evidence type="ECO:0000313" key="6">
    <source>
        <dbReference type="Proteomes" id="UP001600941"/>
    </source>
</evidence>
<reference evidence="5 6" key="1">
    <citation type="submission" date="2024-04" db="EMBL/GenBank/DDBJ databases">
        <title>Defined microbial consortia suppress multidrug-resistant proinflammatory Enterobacteriaceae via ecological control.</title>
        <authorList>
            <person name="Furuichi M."/>
            <person name="Kawaguchi T."/>
            <person name="Pust M."/>
            <person name="Yasuma K."/>
            <person name="Plichta D."/>
            <person name="Hasegawa N."/>
            <person name="Ohya T."/>
            <person name="Bhattarai S."/>
            <person name="Sasajima S."/>
            <person name="Aoto Y."/>
            <person name="Tuganbaev T."/>
            <person name="Yaginuma M."/>
            <person name="Ueda M."/>
            <person name="Okahashi N."/>
            <person name="Amafuji K."/>
            <person name="Kiridooshi Y."/>
            <person name="Sugita K."/>
            <person name="Strazar M."/>
            <person name="Skelly A."/>
            <person name="Suda W."/>
            <person name="Hattori M."/>
            <person name="Nakamoto N."/>
            <person name="Caballero S."/>
            <person name="Norman J."/>
            <person name="Olle B."/>
            <person name="Tanoue T."/>
            <person name="Arita M."/>
            <person name="Bucci V."/>
            <person name="Atarashi K."/>
            <person name="Xavier R."/>
            <person name="Honda K."/>
        </authorList>
    </citation>
    <scope>NUCLEOTIDE SEQUENCE [LARGE SCALE GENOMIC DNA]</scope>
    <source>
        <strain evidence="6">k34-0107-D12</strain>
    </source>
</reference>
<dbReference type="PANTHER" id="PTHR47504">
    <property type="entry name" value="RIGHT ORIGIN-BINDING PROTEIN"/>
    <property type="match status" value="1"/>
</dbReference>
<dbReference type="SMART" id="SM00342">
    <property type="entry name" value="HTH_ARAC"/>
    <property type="match status" value="1"/>
</dbReference>
<evidence type="ECO:0000256" key="2">
    <source>
        <dbReference type="ARBA" id="ARBA00023125"/>
    </source>
</evidence>
<keyword evidence="1" id="KW-0805">Transcription regulation</keyword>
<organism evidence="5 6">
    <name type="scientific">Blautia parvula</name>
    <dbReference type="NCBI Taxonomy" id="2877527"/>
    <lineage>
        <taxon>Bacteria</taxon>
        <taxon>Bacillati</taxon>
        <taxon>Bacillota</taxon>
        <taxon>Clostridia</taxon>
        <taxon>Lachnospirales</taxon>
        <taxon>Lachnospiraceae</taxon>
        <taxon>Blautia</taxon>
    </lineage>
</organism>
<dbReference type="Gene3D" id="3.20.80.10">
    <property type="entry name" value="Regulatory factor, effector binding domain"/>
    <property type="match status" value="1"/>
</dbReference>
<dbReference type="EMBL" id="BAABZQ010000001">
    <property type="protein sequence ID" value="GAA6500058.1"/>
    <property type="molecule type" value="Genomic_DNA"/>
</dbReference>
<name>A0ABQ0BU37_9FIRM</name>
<accession>A0ABQ0BU37</accession>
<dbReference type="PROSITE" id="PS01124">
    <property type="entry name" value="HTH_ARAC_FAMILY_2"/>
    <property type="match status" value="1"/>
</dbReference>
<dbReference type="InterPro" id="IPR018062">
    <property type="entry name" value="HTH_AraC-typ_CS"/>
</dbReference>
<protein>
    <submittedName>
        <fullName evidence="5">Helix-turn-helix domain-containing protein</fullName>
    </submittedName>
</protein>